<dbReference type="GO" id="GO:0030007">
    <property type="term" value="P:intracellular potassium ion homeostasis"/>
    <property type="evidence" value="ECO:0007669"/>
    <property type="project" value="TreeGrafter"/>
</dbReference>
<keyword evidence="4" id="KW-0472">Membrane</keyword>
<protein>
    <recommendedName>
        <fullName evidence="5">Cation-transporting P-type ATPase N-terminal domain-containing protein</fullName>
    </recommendedName>
</protein>
<dbReference type="SUPFAM" id="SSF81665">
    <property type="entry name" value="Calcium ATPase, transmembrane domain M"/>
    <property type="match status" value="1"/>
</dbReference>
<sequence length="175" mass="19121">MAEMVPRHPSTKSESTSNVDSHAKDFDVQIRYRTLSIHVDSIQEAKQKPMGGSSDPAAAIRLIDVHTLSPDEVFTRFSTSSTVGLETAAVQRRANAGKNIISPPPTQYWKKALNYVFGGFNFLMWIAFIVTILSYQPLGRPNPAVFNLGVAILLLLVIIVSATFYALAIGMLPAS</sequence>
<feature type="transmembrane region" description="Helical" evidence="4">
    <location>
        <begin position="112"/>
        <end position="133"/>
    </location>
</feature>
<dbReference type="PANTHER" id="PTHR43294">
    <property type="entry name" value="SODIUM/POTASSIUM-TRANSPORTING ATPASE SUBUNIT ALPHA"/>
    <property type="match status" value="1"/>
</dbReference>
<dbReference type="InterPro" id="IPR023298">
    <property type="entry name" value="ATPase_P-typ_TM_dom_sf"/>
</dbReference>
<keyword evidence="2" id="KW-1003">Cell membrane</keyword>
<accession>A0A1C7LWJ2</accession>
<dbReference type="GO" id="GO:1990573">
    <property type="term" value="P:potassium ion import across plasma membrane"/>
    <property type="evidence" value="ECO:0007669"/>
    <property type="project" value="TreeGrafter"/>
</dbReference>
<evidence type="ECO:0000313" key="6">
    <source>
        <dbReference type="EMBL" id="OBZ69101.1"/>
    </source>
</evidence>
<dbReference type="SMART" id="SM00831">
    <property type="entry name" value="Cation_ATPase_N"/>
    <property type="match status" value="1"/>
</dbReference>
<dbReference type="Gene3D" id="2.70.150.10">
    <property type="entry name" value="Calcium-transporting ATPase, cytoplasmic transduction domain A"/>
    <property type="match status" value="1"/>
</dbReference>
<proteinExistence type="predicted"/>
<reference evidence="6 7" key="1">
    <citation type="submission" date="2016-03" db="EMBL/GenBank/DDBJ databases">
        <title>Whole genome sequencing of Grifola frondosa 9006-11.</title>
        <authorList>
            <person name="Min B."/>
            <person name="Park H."/>
            <person name="Kim J.-G."/>
            <person name="Cho H."/>
            <person name="Oh Y.-L."/>
            <person name="Kong W.-S."/>
            <person name="Choi I.-G."/>
        </authorList>
    </citation>
    <scope>NUCLEOTIDE SEQUENCE [LARGE SCALE GENOMIC DNA]</scope>
    <source>
        <strain evidence="6 7">9006-11</strain>
    </source>
</reference>
<dbReference type="GO" id="GO:0005886">
    <property type="term" value="C:plasma membrane"/>
    <property type="evidence" value="ECO:0007669"/>
    <property type="project" value="UniProtKB-SubCell"/>
</dbReference>
<organism evidence="6 7">
    <name type="scientific">Grifola frondosa</name>
    <name type="common">Maitake</name>
    <name type="synonym">Polyporus frondosus</name>
    <dbReference type="NCBI Taxonomy" id="5627"/>
    <lineage>
        <taxon>Eukaryota</taxon>
        <taxon>Fungi</taxon>
        <taxon>Dikarya</taxon>
        <taxon>Basidiomycota</taxon>
        <taxon>Agaricomycotina</taxon>
        <taxon>Agaricomycetes</taxon>
        <taxon>Polyporales</taxon>
        <taxon>Grifolaceae</taxon>
        <taxon>Grifola</taxon>
    </lineage>
</organism>
<dbReference type="Pfam" id="PF00690">
    <property type="entry name" value="Cation_ATPase_N"/>
    <property type="match status" value="1"/>
</dbReference>
<comment type="subcellular location">
    <subcellularLocation>
        <location evidence="1">Cell membrane</location>
        <topology evidence="1">Multi-pass membrane protein</topology>
    </subcellularLocation>
</comment>
<dbReference type="STRING" id="5627.A0A1C7LWJ2"/>
<evidence type="ECO:0000256" key="1">
    <source>
        <dbReference type="ARBA" id="ARBA00004651"/>
    </source>
</evidence>
<evidence type="ECO:0000256" key="3">
    <source>
        <dbReference type="SAM" id="MobiDB-lite"/>
    </source>
</evidence>
<dbReference type="GO" id="GO:0006883">
    <property type="term" value="P:intracellular sodium ion homeostasis"/>
    <property type="evidence" value="ECO:0007669"/>
    <property type="project" value="TreeGrafter"/>
</dbReference>
<dbReference type="Gene3D" id="1.20.1110.10">
    <property type="entry name" value="Calcium-transporting ATPase, transmembrane domain"/>
    <property type="match status" value="1"/>
</dbReference>
<dbReference type="GO" id="GO:0036376">
    <property type="term" value="P:sodium ion export across plasma membrane"/>
    <property type="evidence" value="ECO:0007669"/>
    <property type="project" value="TreeGrafter"/>
</dbReference>
<dbReference type="Proteomes" id="UP000092993">
    <property type="component" value="Unassembled WGS sequence"/>
</dbReference>
<dbReference type="GO" id="GO:1902600">
    <property type="term" value="P:proton transmembrane transport"/>
    <property type="evidence" value="ECO:0007669"/>
    <property type="project" value="TreeGrafter"/>
</dbReference>
<dbReference type="InterPro" id="IPR004014">
    <property type="entry name" value="ATPase_P-typ_cation-transptr_N"/>
</dbReference>
<name>A0A1C7LWJ2_GRIFR</name>
<dbReference type="PANTHER" id="PTHR43294:SF21">
    <property type="entry name" value="CATION TRANSPORTING ATPASE"/>
    <property type="match status" value="1"/>
</dbReference>
<evidence type="ECO:0000256" key="2">
    <source>
        <dbReference type="ARBA" id="ARBA00022475"/>
    </source>
</evidence>
<feature type="region of interest" description="Disordered" evidence="3">
    <location>
        <begin position="1"/>
        <end position="21"/>
    </location>
</feature>
<dbReference type="EMBL" id="LUGG01000018">
    <property type="protein sequence ID" value="OBZ69101.1"/>
    <property type="molecule type" value="Genomic_DNA"/>
</dbReference>
<keyword evidence="4" id="KW-1133">Transmembrane helix</keyword>
<feature type="transmembrane region" description="Helical" evidence="4">
    <location>
        <begin position="145"/>
        <end position="172"/>
    </location>
</feature>
<evidence type="ECO:0000313" key="7">
    <source>
        <dbReference type="Proteomes" id="UP000092993"/>
    </source>
</evidence>
<dbReference type="InterPro" id="IPR050510">
    <property type="entry name" value="Cation_transp_ATPase_P-type"/>
</dbReference>
<gene>
    <name evidence="6" type="ORF">A0H81_10850</name>
</gene>
<comment type="caution">
    <text evidence="6">The sequence shown here is derived from an EMBL/GenBank/DDBJ whole genome shotgun (WGS) entry which is preliminary data.</text>
</comment>
<evidence type="ECO:0000259" key="5">
    <source>
        <dbReference type="SMART" id="SM00831"/>
    </source>
</evidence>
<evidence type="ECO:0000256" key="4">
    <source>
        <dbReference type="SAM" id="Phobius"/>
    </source>
</evidence>
<keyword evidence="7" id="KW-1185">Reference proteome</keyword>
<feature type="domain" description="Cation-transporting P-type ATPase N-terminal" evidence="5">
    <location>
        <begin position="64"/>
        <end position="136"/>
    </location>
</feature>
<dbReference type="OrthoDB" id="158672at2759"/>
<keyword evidence="4" id="KW-0812">Transmembrane</keyword>
<dbReference type="AlphaFoldDB" id="A0A1C7LWJ2"/>
<dbReference type="GO" id="GO:0005391">
    <property type="term" value="F:P-type sodium:potassium-exchanging transporter activity"/>
    <property type="evidence" value="ECO:0007669"/>
    <property type="project" value="TreeGrafter"/>
</dbReference>